<comment type="caution">
    <text evidence="1">The sequence shown here is derived from an EMBL/GenBank/DDBJ whole genome shotgun (WGS) entry which is preliminary data.</text>
</comment>
<gene>
    <name evidence="1" type="ORF">Tco_0628266</name>
</gene>
<proteinExistence type="predicted"/>
<keyword evidence="2" id="KW-1185">Reference proteome</keyword>
<reference evidence="1" key="2">
    <citation type="submission" date="2022-01" db="EMBL/GenBank/DDBJ databases">
        <authorList>
            <person name="Yamashiro T."/>
            <person name="Shiraishi A."/>
            <person name="Satake H."/>
            <person name="Nakayama K."/>
        </authorList>
    </citation>
    <scope>NUCLEOTIDE SEQUENCE</scope>
</reference>
<evidence type="ECO:0008006" key="3">
    <source>
        <dbReference type="Google" id="ProtNLM"/>
    </source>
</evidence>
<dbReference type="EMBL" id="BQNB010008833">
    <property type="protein sequence ID" value="GJS54904.1"/>
    <property type="molecule type" value="Genomic_DNA"/>
</dbReference>
<sequence length="171" mass="19779">MSSIPSKTRTGHSWENSTLTFSVNKWYLFNLQLDAKDGSAETVITMFEDTAEKIVPTTVNVILDWKNKFYMFEDNHIEKMHLKRLMRGLKVSTPNKESETKKPKRYIIEESDSDSDVGVVKEAESKQTLDGDADIIEEEKVIPTKNYMAKLQLLFEQDKADIKTERVQIEQ</sequence>
<dbReference type="Proteomes" id="UP001151760">
    <property type="component" value="Unassembled WGS sequence"/>
</dbReference>
<reference evidence="1" key="1">
    <citation type="journal article" date="2022" name="Int. J. Mol. Sci.">
        <title>Draft Genome of Tanacetum Coccineum: Genomic Comparison of Closely Related Tanacetum-Family Plants.</title>
        <authorList>
            <person name="Yamashiro T."/>
            <person name="Shiraishi A."/>
            <person name="Nakayama K."/>
            <person name="Satake H."/>
        </authorList>
    </citation>
    <scope>NUCLEOTIDE SEQUENCE</scope>
</reference>
<evidence type="ECO:0000313" key="2">
    <source>
        <dbReference type="Proteomes" id="UP001151760"/>
    </source>
</evidence>
<protein>
    <recommendedName>
        <fullName evidence="3">Replication factor A C-terminal domain-containing protein</fullName>
    </recommendedName>
</protein>
<organism evidence="1 2">
    <name type="scientific">Tanacetum coccineum</name>
    <dbReference type="NCBI Taxonomy" id="301880"/>
    <lineage>
        <taxon>Eukaryota</taxon>
        <taxon>Viridiplantae</taxon>
        <taxon>Streptophyta</taxon>
        <taxon>Embryophyta</taxon>
        <taxon>Tracheophyta</taxon>
        <taxon>Spermatophyta</taxon>
        <taxon>Magnoliopsida</taxon>
        <taxon>eudicotyledons</taxon>
        <taxon>Gunneridae</taxon>
        <taxon>Pentapetalae</taxon>
        <taxon>asterids</taxon>
        <taxon>campanulids</taxon>
        <taxon>Asterales</taxon>
        <taxon>Asteraceae</taxon>
        <taxon>Asteroideae</taxon>
        <taxon>Anthemideae</taxon>
        <taxon>Anthemidinae</taxon>
        <taxon>Tanacetum</taxon>
    </lineage>
</organism>
<name>A0ABQ4WPT2_9ASTR</name>
<evidence type="ECO:0000313" key="1">
    <source>
        <dbReference type="EMBL" id="GJS54904.1"/>
    </source>
</evidence>
<accession>A0ABQ4WPT2</accession>